<evidence type="ECO:0000313" key="1">
    <source>
        <dbReference type="EMBL" id="RBP38651.1"/>
    </source>
</evidence>
<proteinExistence type="predicted"/>
<comment type="caution">
    <text evidence="1">The sequence shown here is derived from an EMBL/GenBank/DDBJ whole genome shotgun (WGS) entry which is preliminary data.</text>
</comment>
<evidence type="ECO:0000313" key="2">
    <source>
        <dbReference type="Proteomes" id="UP000253426"/>
    </source>
</evidence>
<dbReference type="AlphaFoldDB" id="A0A366HAZ0"/>
<gene>
    <name evidence="1" type="ORF">DES53_111171</name>
</gene>
<dbReference type="EMBL" id="QNRR01000011">
    <property type="protein sequence ID" value="RBP38651.1"/>
    <property type="molecule type" value="Genomic_DNA"/>
</dbReference>
<reference evidence="1 2" key="1">
    <citation type="submission" date="2018-06" db="EMBL/GenBank/DDBJ databases">
        <title>Genomic Encyclopedia of Type Strains, Phase IV (KMG-IV): sequencing the most valuable type-strain genomes for metagenomic binning, comparative biology and taxonomic classification.</title>
        <authorList>
            <person name="Goeker M."/>
        </authorList>
    </citation>
    <scope>NUCLEOTIDE SEQUENCE [LARGE SCALE GENOMIC DNA]</scope>
    <source>
        <strain evidence="1 2">DSM 25532</strain>
    </source>
</reference>
<name>A0A366HAZ0_9BACT</name>
<keyword evidence="2" id="KW-1185">Reference proteome</keyword>
<dbReference type="Proteomes" id="UP000253426">
    <property type="component" value="Unassembled WGS sequence"/>
</dbReference>
<sequence>MDTNNNLKMPSDILDLVLAEWSANHIEWETAPPSQAFLVRAGEAARNGNAIRLMRNAVSELGFSPVPLPDYVATVANKARVNLGKIMPIAEAGASSATPWVQVAAKLGMAADRIALHLRLWVADRFAVLEPAPALVAHRGKASKEASVSLVFHGMDEQAASEALNRLESQYPPHARELLTSCLAALEDAPR</sequence>
<organism evidence="1 2">
    <name type="scientific">Roseimicrobium gellanilyticum</name>
    <dbReference type="NCBI Taxonomy" id="748857"/>
    <lineage>
        <taxon>Bacteria</taxon>
        <taxon>Pseudomonadati</taxon>
        <taxon>Verrucomicrobiota</taxon>
        <taxon>Verrucomicrobiia</taxon>
        <taxon>Verrucomicrobiales</taxon>
        <taxon>Verrucomicrobiaceae</taxon>
        <taxon>Roseimicrobium</taxon>
    </lineage>
</organism>
<dbReference type="RefSeq" id="WP_113961098.1">
    <property type="nucleotide sequence ID" value="NZ_QNRR01000011.1"/>
</dbReference>
<accession>A0A366HAZ0</accession>
<protein>
    <submittedName>
        <fullName evidence="1">Uncharacterized protein</fullName>
    </submittedName>
</protein>